<dbReference type="OrthoDB" id="7432683at2"/>
<organism evidence="1 2">
    <name type="scientific">Fluviicola chungangensis</name>
    <dbReference type="NCBI Taxonomy" id="2597671"/>
    <lineage>
        <taxon>Bacteria</taxon>
        <taxon>Pseudomonadati</taxon>
        <taxon>Bacteroidota</taxon>
        <taxon>Flavobacteriia</taxon>
        <taxon>Flavobacteriales</taxon>
        <taxon>Crocinitomicaceae</taxon>
        <taxon>Fluviicola</taxon>
    </lineage>
</organism>
<evidence type="ECO:0000313" key="2">
    <source>
        <dbReference type="Proteomes" id="UP000316008"/>
    </source>
</evidence>
<sequence>MKTKTVKYTIEEPCHEDWSRMKPEVSGRFCESCSKTVVDFSSMSDFSIVSYLEGKKGEPVCGRFHPDQMNRTYLLTKPHHGLSFDLKAVAFGLALSTFSAIHADAQVTPIDTTQVIYREPLDGLVLAIEYYDHSDEQFTDGTILVDGKGYKLVSIQLLDDGGKEIAKVTPNENGKFNFPLNWVKNPASLYISGEGLIPSTILFHEKKSIRNMKITLYRKEVMLKGDIQYEYK</sequence>
<reference evidence="1 2" key="1">
    <citation type="submission" date="2019-07" db="EMBL/GenBank/DDBJ databases">
        <authorList>
            <person name="Huq M.A."/>
        </authorList>
    </citation>
    <scope>NUCLEOTIDE SEQUENCE [LARGE SCALE GENOMIC DNA]</scope>
    <source>
        <strain evidence="1 2">MAH-3</strain>
    </source>
</reference>
<comment type="caution">
    <text evidence="1">The sequence shown here is derived from an EMBL/GenBank/DDBJ whole genome shotgun (WGS) entry which is preliminary data.</text>
</comment>
<protein>
    <submittedName>
        <fullName evidence="1">Uncharacterized protein</fullName>
    </submittedName>
</protein>
<gene>
    <name evidence="1" type="ORF">FO442_13860</name>
</gene>
<proteinExistence type="predicted"/>
<dbReference type="RefSeq" id="WP_144333806.1">
    <property type="nucleotide sequence ID" value="NZ_VLPL01000007.1"/>
</dbReference>
<accession>A0A556MNW2</accession>
<dbReference type="AlphaFoldDB" id="A0A556MNW2"/>
<keyword evidence="2" id="KW-1185">Reference proteome</keyword>
<name>A0A556MNW2_9FLAO</name>
<dbReference type="Proteomes" id="UP000316008">
    <property type="component" value="Unassembled WGS sequence"/>
</dbReference>
<evidence type="ECO:0000313" key="1">
    <source>
        <dbReference type="EMBL" id="TSJ41545.1"/>
    </source>
</evidence>
<dbReference type="EMBL" id="VLPL01000007">
    <property type="protein sequence ID" value="TSJ41545.1"/>
    <property type="molecule type" value="Genomic_DNA"/>
</dbReference>